<dbReference type="AlphaFoldDB" id="Q7W4T5"/>
<evidence type="ECO:0000313" key="1">
    <source>
        <dbReference type="EMBL" id="CAE38857.1"/>
    </source>
</evidence>
<dbReference type="KEGG" id="bpa:BPP3573"/>
<reference evidence="1 2" key="1">
    <citation type="journal article" date="2003" name="Nat. Genet.">
        <title>Comparative analysis of the genome sequences of Bordetella pertussis, Bordetella parapertussis and Bordetella bronchiseptica.</title>
        <authorList>
            <person name="Parkhill J."/>
            <person name="Sebaihia M."/>
            <person name="Preston A."/>
            <person name="Murphy L.D."/>
            <person name="Thomson N.R."/>
            <person name="Harris D.E."/>
            <person name="Holden M.T.G."/>
            <person name="Churcher C.M."/>
            <person name="Bentley S.D."/>
            <person name="Mungall K.L."/>
            <person name="Cerdeno-Tarraga A.-M."/>
            <person name="Temple L."/>
            <person name="James K.D."/>
            <person name="Harris B."/>
            <person name="Quail M.A."/>
            <person name="Achtman M."/>
            <person name="Atkin R."/>
            <person name="Baker S."/>
            <person name="Basham D."/>
            <person name="Bason N."/>
            <person name="Cherevach I."/>
            <person name="Chillingworth T."/>
            <person name="Collins M."/>
            <person name="Cronin A."/>
            <person name="Davis P."/>
            <person name="Doggett J."/>
            <person name="Feltwell T."/>
            <person name="Goble A."/>
            <person name="Hamlin N."/>
            <person name="Hauser H."/>
            <person name="Holroyd S."/>
            <person name="Jagels K."/>
            <person name="Leather S."/>
            <person name="Moule S."/>
            <person name="Norberczak H."/>
            <person name="O'Neil S."/>
            <person name="Ormond D."/>
            <person name="Price C."/>
            <person name="Rabbinowitsch E."/>
            <person name="Rutter S."/>
            <person name="Sanders M."/>
            <person name="Saunders D."/>
            <person name="Seeger K."/>
            <person name="Sharp S."/>
            <person name="Simmonds M."/>
            <person name="Skelton J."/>
            <person name="Squares R."/>
            <person name="Squares S."/>
            <person name="Stevens K."/>
            <person name="Unwin L."/>
            <person name="Whitehead S."/>
            <person name="Barrell B.G."/>
            <person name="Maskell D.J."/>
        </authorList>
    </citation>
    <scope>NUCLEOTIDE SEQUENCE [LARGE SCALE GENOMIC DNA]</scope>
    <source>
        <strain evidence="1 2">12822 / ATCC BAA-587 / NCTC 13253</strain>
    </source>
</reference>
<protein>
    <submittedName>
        <fullName evidence="1">Uncharacterized protein</fullName>
    </submittedName>
</protein>
<dbReference type="Proteomes" id="UP000001421">
    <property type="component" value="Chromosome"/>
</dbReference>
<accession>Q7W4T5</accession>
<evidence type="ECO:0000313" key="2">
    <source>
        <dbReference type="Proteomes" id="UP000001421"/>
    </source>
</evidence>
<sequence length="492" mass="50992">MPIYQESLQMPRSGIPTLVRVMLACEREHRGVSRVAVAAVLAGNMALAACAMPDPPDISRAPAGLEAGPETAAIDTTPPETAAPRPAGRAYARAADDVARYGISVLAPASSQPVAPAPVLQERAIPEPCRMLPAETGADASVHAAAPALGHDPAVPLPPAGDGADAPASMPLGCEDLFPDVPPAEPNYSFGLETDDLTGKRSVYLMTGVAQPRRPWFSSASAVPTVSYGDRSWVYRPVTGPSLAMGNVVSKAPGWGSTAPIGGVQLSDRLSPGGLLPEGQLGYSSVFGRLNNMDPAATSGAVDYGASAGSGMVRYGLTPSLTLEGQMQSAPSLTTRGVGTTYAAGELGTFQVGATQSTFDAVNAWRYRFGYNVNLADDAVTLGVATEEVGAGFGDLASFQDGGFAHRQMRNTLSAGVPISGWGTLSGTYQASGMGVDSVTERRFGLQHSMLLAPSVKFAVGADRDVISGDYEMRANISMPVDAFMRGRWLGF</sequence>
<name>Q7W4T5_BORPA</name>
<proteinExistence type="predicted"/>
<organism evidence="1 2">
    <name type="scientific">Bordetella parapertussis (strain 12822 / ATCC BAA-587 / NCTC 13253)</name>
    <dbReference type="NCBI Taxonomy" id="257311"/>
    <lineage>
        <taxon>Bacteria</taxon>
        <taxon>Pseudomonadati</taxon>
        <taxon>Pseudomonadota</taxon>
        <taxon>Betaproteobacteria</taxon>
        <taxon>Burkholderiales</taxon>
        <taxon>Alcaligenaceae</taxon>
        <taxon>Bordetella</taxon>
    </lineage>
</organism>
<gene>
    <name evidence="1" type="ordered locus">BPP3573</name>
</gene>
<dbReference type="EMBL" id="BX640434">
    <property type="protein sequence ID" value="CAE38857.1"/>
    <property type="molecule type" value="Genomic_DNA"/>
</dbReference>
<dbReference type="HOGENOM" id="CLU_051633_0_0_4"/>